<keyword evidence="2" id="KW-0732">Signal</keyword>
<dbReference type="GO" id="GO:0005576">
    <property type="term" value="C:extracellular region"/>
    <property type="evidence" value="ECO:0007669"/>
    <property type="project" value="UniProtKB-SubCell"/>
</dbReference>
<gene>
    <name evidence="4" type="ORF">DV706_00175</name>
    <name evidence="5" type="ORF">DV706_17095</name>
</gene>
<organism evidence="4 6">
    <name type="scientific">Natronorubrum bangense</name>
    <dbReference type="NCBI Taxonomy" id="61858"/>
    <lineage>
        <taxon>Archaea</taxon>
        <taxon>Methanobacteriati</taxon>
        <taxon>Methanobacteriota</taxon>
        <taxon>Stenosarchaea group</taxon>
        <taxon>Halobacteria</taxon>
        <taxon>Halobacteriales</taxon>
        <taxon>Natrialbaceae</taxon>
        <taxon>Natronorubrum</taxon>
    </lineage>
</organism>
<dbReference type="Proteomes" id="UP000296822">
    <property type="component" value="Plasmid unnamed1"/>
</dbReference>
<dbReference type="Gene3D" id="3.20.20.370">
    <property type="entry name" value="Glycoside hydrolase/deacetylase"/>
    <property type="match status" value="1"/>
</dbReference>
<name>A0A4D6HGP6_9EURY</name>
<dbReference type="Pfam" id="PF01522">
    <property type="entry name" value="Polysacc_deac_1"/>
    <property type="match status" value="1"/>
</dbReference>
<dbReference type="Proteomes" id="UP000296822">
    <property type="component" value="Chromosome"/>
</dbReference>
<evidence type="ECO:0000313" key="6">
    <source>
        <dbReference type="Proteomes" id="UP000296822"/>
    </source>
</evidence>
<dbReference type="PROSITE" id="PS51677">
    <property type="entry name" value="NODB"/>
    <property type="match status" value="1"/>
</dbReference>
<evidence type="ECO:0000313" key="4">
    <source>
        <dbReference type="EMBL" id="QCC53033.1"/>
    </source>
</evidence>
<dbReference type="EMBL" id="CP031306">
    <property type="protein sequence ID" value="QCC56274.1"/>
    <property type="molecule type" value="Genomic_DNA"/>
</dbReference>
<evidence type="ECO:0000259" key="3">
    <source>
        <dbReference type="PROSITE" id="PS51677"/>
    </source>
</evidence>
<dbReference type="EMBL" id="CP031305">
    <property type="protein sequence ID" value="QCC53033.1"/>
    <property type="molecule type" value="Genomic_DNA"/>
</dbReference>
<dbReference type="AlphaFoldDB" id="A0A4D6HGP6"/>
<comment type="subcellular location">
    <subcellularLocation>
        <location evidence="1">Secreted</location>
    </subcellularLocation>
</comment>
<dbReference type="PANTHER" id="PTHR34216">
    <property type="match status" value="1"/>
</dbReference>
<dbReference type="InterPro" id="IPR011330">
    <property type="entry name" value="Glyco_hydro/deAcase_b/a-brl"/>
</dbReference>
<proteinExistence type="predicted"/>
<reference evidence="4 6" key="1">
    <citation type="journal article" date="2019" name="Nat. Commun.">
        <title>A new type of DNA phosphorothioation-based antiviral system in archaea.</title>
        <authorList>
            <person name="Xiong L."/>
            <person name="Liu S."/>
            <person name="Chen S."/>
            <person name="Xiao Y."/>
            <person name="Zhu B."/>
            <person name="Gao Y."/>
            <person name="Zhang Y."/>
            <person name="Chen B."/>
            <person name="Luo J."/>
            <person name="Deng Z."/>
            <person name="Chen X."/>
            <person name="Wang L."/>
            <person name="Chen S."/>
        </authorList>
    </citation>
    <scope>NUCLEOTIDE SEQUENCE [LARGE SCALE GENOMIC DNA]</scope>
    <source>
        <strain evidence="4 6">JCM 10635</strain>
        <plasmid evidence="5 6">unnamed1</plasmid>
    </source>
</reference>
<feature type="domain" description="NodB homology" evidence="3">
    <location>
        <begin position="68"/>
        <end position="249"/>
    </location>
</feature>
<evidence type="ECO:0000256" key="2">
    <source>
        <dbReference type="ARBA" id="ARBA00022729"/>
    </source>
</evidence>
<evidence type="ECO:0000313" key="5">
    <source>
        <dbReference type="EMBL" id="QCC56274.1"/>
    </source>
</evidence>
<geneLocation type="plasmid" evidence="5">
    <name>unnamed1</name>
</geneLocation>
<dbReference type="GO" id="GO:0005975">
    <property type="term" value="P:carbohydrate metabolic process"/>
    <property type="evidence" value="ECO:0007669"/>
    <property type="project" value="InterPro"/>
</dbReference>
<dbReference type="SUPFAM" id="SSF88713">
    <property type="entry name" value="Glycoside hydrolase/deacetylase"/>
    <property type="match status" value="1"/>
</dbReference>
<protein>
    <submittedName>
        <fullName evidence="4">Polysaccharide deacetylase family protein</fullName>
    </submittedName>
</protein>
<dbReference type="InterPro" id="IPR002509">
    <property type="entry name" value="NODB_dom"/>
</dbReference>
<dbReference type="InterPro" id="IPR051398">
    <property type="entry name" value="Polysacch_Deacetylase"/>
</dbReference>
<accession>A0A4D6HGP6</accession>
<dbReference type="CDD" id="cd10918">
    <property type="entry name" value="CE4_NodB_like_5s_6s"/>
    <property type="match status" value="1"/>
</dbReference>
<evidence type="ECO:0000256" key="1">
    <source>
        <dbReference type="ARBA" id="ARBA00004613"/>
    </source>
</evidence>
<dbReference type="GO" id="GO:0016810">
    <property type="term" value="F:hydrolase activity, acting on carbon-nitrogen (but not peptide) bonds"/>
    <property type="evidence" value="ECO:0007669"/>
    <property type="project" value="InterPro"/>
</dbReference>
<sequence>MALVDEYLGFSSTLPFPDSGNRILMYHSVSGGYHDDISLARFRNQIKRLEAEYDIVDLTDVTETTARPRIALTFDDGTTDFYENVRPVLHEYDAPATVFVVSNALLDDQFTHDEHYDHEYMTEKQLAELADDKLVTIGNHSKSHPRLSELTGDKLVSEIAGSKEELEESLGIDVTRFCYPYGDHSREAVEIVRSTHDLAASIENEVHVDETSNPHRLPRINGASEPYELDWALTDCSAYVARMANTLFD</sequence>
<dbReference type="KEGG" id="nbg:DV706_00175"/>
<keyword evidence="5" id="KW-0614">Plasmid</keyword>
<dbReference type="KEGG" id="nbg:DV706_17095"/>
<dbReference type="PANTHER" id="PTHR34216:SF3">
    <property type="entry name" value="POLY-BETA-1,6-N-ACETYL-D-GLUCOSAMINE N-DEACETYLASE"/>
    <property type="match status" value="1"/>
</dbReference>